<feature type="compositionally biased region" description="Low complexity" evidence="1">
    <location>
        <begin position="219"/>
        <end position="267"/>
    </location>
</feature>
<evidence type="ECO:0008006" key="5">
    <source>
        <dbReference type="Google" id="ProtNLM"/>
    </source>
</evidence>
<dbReference type="AlphaFoldDB" id="A0A6S6PFZ9"/>
<dbReference type="Proteomes" id="UP000515220">
    <property type="component" value="Chromosome"/>
</dbReference>
<accession>A0A6S6PFZ9</accession>
<gene>
    <name evidence="3" type="ORF">AAJCM20276_01490</name>
</gene>
<keyword evidence="2" id="KW-0732">Signal</keyword>
<reference evidence="3 4" key="1">
    <citation type="submission" date="2020-07" db="EMBL/GenBank/DDBJ databases">
        <title>Complete Genome Sequence of an acetic acid bacterium, Acetobacter aceti JCM20276.</title>
        <authorList>
            <person name="Hirose Y."/>
            <person name="Mihara H."/>
        </authorList>
    </citation>
    <scope>NUCLEOTIDE SEQUENCE [LARGE SCALE GENOMIC DNA]</scope>
    <source>
        <strain evidence="3 4">JCM20276</strain>
    </source>
</reference>
<evidence type="ECO:0000256" key="2">
    <source>
        <dbReference type="SAM" id="SignalP"/>
    </source>
</evidence>
<sequence>MLNIRKRLIGKTRFSRQVMRRTTMLSALAAITLIAGCSSSDDAMTAFLPYQYGYLNQIHLNVATLQVADHAAPGSVPGDVSANAPIPPDQALTQMAQQRLVAAGQSGSAVFTIDGASIVHEPGGTLNGKMDTHLDIQSSTGQQMGEVEAHVTRSMKPDLSKGDADSRANLYEITRQMMQDMNVELEFQIKNKLKDWLVDAGGMPTAAAIQTESLGGSAAASASSADTGSGAVTTSAAPASSTSVTPTAPAAATETAPASVSAQAPSAETSEPNAIFPGGVADDTTDAASTAVKARFPAAGYLKAPSKP</sequence>
<protein>
    <recommendedName>
        <fullName evidence="5">Lipoprotein</fullName>
    </recommendedName>
</protein>
<evidence type="ECO:0000313" key="4">
    <source>
        <dbReference type="Proteomes" id="UP000515220"/>
    </source>
</evidence>
<dbReference type="EMBL" id="AP023326">
    <property type="protein sequence ID" value="BCI65525.1"/>
    <property type="molecule type" value="Genomic_DNA"/>
</dbReference>
<name>A0A6S6PFZ9_ACEAC</name>
<evidence type="ECO:0000313" key="3">
    <source>
        <dbReference type="EMBL" id="BCI65525.1"/>
    </source>
</evidence>
<evidence type="ECO:0000256" key="1">
    <source>
        <dbReference type="SAM" id="MobiDB-lite"/>
    </source>
</evidence>
<organism evidence="3 4">
    <name type="scientific">Acetobacter aceti</name>
    <dbReference type="NCBI Taxonomy" id="435"/>
    <lineage>
        <taxon>Bacteria</taxon>
        <taxon>Pseudomonadati</taxon>
        <taxon>Pseudomonadota</taxon>
        <taxon>Alphaproteobacteria</taxon>
        <taxon>Acetobacterales</taxon>
        <taxon>Acetobacteraceae</taxon>
        <taxon>Acetobacter</taxon>
        <taxon>Acetobacter subgen. Acetobacter</taxon>
    </lineage>
</organism>
<feature type="region of interest" description="Disordered" evidence="1">
    <location>
        <begin position="219"/>
        <end position="284"/>
    </location>
</feature>
<feature type="signal peptide" evidence="2">
    <location>
        <begin position="1"/>
        <end position="29"/>
    </location>
</feature>
<proteinExistence type="predicted"/>
<feature type="chain" id="PRO_5027670641" description="Lipoprotein" evidence="2">
    <location>
        <begin position="30"/>
        <end position="308"/>
    </location>
</feature>